<protein>
    <submittedName>
        <fullName evidence="2">ABC transporter permease</fullName>
    </submittedName>
</protein>
<gene>
    <name evidence="2" type="ORF">H9Y05_14275</name>
</gene>
<dbReference type="GO" id="GO:0043190">
    <property type="term" value="C:ATP-binding cassette (ABC) transporter complex"/>
    <property type="evidence" value="ECO:0007669"/>
    <property type="project" value="InterPro"/>
</dbReference>
<dbReference type="AlphaFoldDB" id="A0A8J6P7S5"/>
<dbReference type="PANTHER" id="PTHR30188:SF4">
    <property type="entry name" value="PROTEIN TRIGALACTOSYLDIACYLGLYCEROL 1, CHLOROPLASTIC"/>
    <property type="match status" value="1"/>
</dbReference>
<dbReference type="InterPro" id="IPR030802">
    <property type="entry name" value="Permease_MalE"/>
</dbReference>
<sequence>MIWIVFSKPEKWSVFRKRVFDEIEIIGINSISIVAIMSVFIGAVISLQIASNMDNPLLPSYTVGYITRSTTILEFSPTIISLILAGKVGSNISSEIGTMKITEQIDALEIMGVNSLNYLVLPKIIAAVSFFPVLVIFSMALSLVGGWFALVSSGMGSTEDYIYGIRAFFRSYEVVYALVKTLFFAFIIVSIAAFYGYYTKGGALEVGKASTQAVVVNSITVLIVNLILTQVMLL</sequence>
<reference evidence="2" key="1">
    <citation type="submission" date="2020-09" db="EMBL/GenBank/DDBJ databases">
        <title>Taishania pollutisoli gen. nov., sp. nov., Isolated from Tetrabromobisphenol A-Contaminated Soil.</title>
        <authorList>
            <person name="Chen Q."/>
        </authorList>
    </citation>
    <scope>NUCLEOTIDE SEQUENCE</scope>
    <source>
        <strain evidence="2">CZZ-1</strain>
    </source>
</reference>
<keyword evidence="1" id="KW-0812">Transmembrane</keyword>
<dbReference type="Pfam" id="PF02405">
    <property type="entry name" value="MlaE"/>
    <property type="match status" value="1"/>
</dbReference>
<dbReference type="GO" id="GO:0005548">
    <property type="term" value="F:phospholipid transporter activity"/>
    <property type="evidence" value="ECO:0007669"/>
    <property type="project" value="TreeGrafter"/>
</dbReference>
<proteinExistence type="predicted"/>
<dbReference type="EMBL" id="JACVEL010000012">
    <property type="protein sequence ID" value="MBC9813639.1"/>
    <property type="molecule type" value="Genomic_DNA"/>
</dbReference>
<dbReference type="RefSeq" id="WP_163490991.1">
    <property type="nucleotide sequence ID" value="NZ_JACVEL010000012.1"/>
</dbReference>
<name>A0A8J6P7S5_9FLAO</name>
<evidence type="ECO:0000256" key="1">
    <source>
        <dbReference type="SAM" id="Phobius"/>
    </source>
</evidence>
<feature type="transmembrane region" description="Helical" evidence="1">
    <location>
        <begin position="26"/>
        <end position="50"/>
    </location>
</feature>
<organism evidence="2 3">
    <name type="scientific">Taishania pollutisoli</name>
    <dbReference type="NCBI Taxonomy" id="2766479"/>
    <lineage>
        <taxon>Bacteria</taxon>
        <taxon>Pseudomonadati</taxon>
        <taxon>Bacteroidota</taxon>
        <taxon>Flavobacteriia</taxon>
        <taxon>Flavobacteriales</taxon>
        <taxon>Crocinitomicaceae</taxon>
        <taxon>Taishania</taxon>
    </lineage>
</organism>
<feature type="transmembrane region" description="Helical" evidence="1">
    <location>
        <begin position="209"/>
        <end position="228"/>
    </location>
</feature>
<keyword evidence="1" id="KW-0472">Membrane</keyword>
<dbReference type="PANTHER" id="PTHR30188">
    <property type="entry name" value="ABC TRANSPORTER PERMEASE PROTEIN-RELATED"/>
    <property type="match status" value="1"/>
</dbReference>
<dbReference type="Proteomes" id="UP000652681">
    <property type="component" value="Unassembled WGS sequence"/>
</dbReference>
<keyword evidence="1" id="KW-1133">Transmembrane helix</keyword>
<keyword evidence="3" id="KW-1185">Reference proteome</keyword>
<evidence type="ECO:0000313" key="2">
    <source>
        <dbReference type="EMBL" id="MBC9813639.1"/>
    </source>
</evidence>
<feature type="transmembrane region" description="Helical" evidence="1">
    <location>
        <begin position="124"/>
        <end position="153"/>
    </location>
</feature>
<accession>A0A8J6P7S5</accession>
<evidence type="ECO:0000313" key="3">
    <source>
        <dbReference type="Proteomes" id="UP000652681"/>
    </source>
</evidence>
<comment type="caution">
    <text evidence="2">The sequence shown here is derived from an EMBL/GenBank/DDBJ whole genome shotgun (WGS) entry which is preliminary data.</text>
</comment>
<feature type="transmembrane region" description="Helical" evidence="1">
    <location>
        <begin position="174"/>
        <end position="197"/>
    </location>
</feature>